<evidence type="ECO:0000313" key="2">
    <source>
        <dbReference type="EMBL" id="MCM4083349.1"/>
    </source>
</evidence>
<protein>
    <submittedName>
        <fullName evidence="2">YlxR family protein</fullName>
    </submittedName>
</protein>
<name>A0ABT0YBC2_9ACTN</name>
<keyword evidence="3" id="KW-1185">Reference proteome</keyword>
<comment type="caution">
    <text evidence="2">The sequence shown here is derived from an EMBL/GenBank/DDBJ whole genome shotgun (WGS) entry which is preliminary data.</text>
</comment>
<evidence type="ECO:0000313" key="3">
    <source>
        <dbReference type="Proteomes" id="UP001523216"/>
    </source>
</evidence>
<dbReference type="InterPro" id="IPR037465">
    <property type="entry name" value="YlxR"/>
</dbReference>
<dbReference type="InterPro" id="IPR007393">
    <property type="entry name" value="YlxR_dom"/>
</dbReference>
<proteinExistence type="predicted"/>
<dbReference type="CDD" id="cd00279">
    <property type="entry name" value="YlxR"/>
    <property type="match status" value="1"/>
</dbReference>
<organism evidence="2 3">
    <name type="scientific">Paractinoplanes hotanensis</name>
    <dbReference type="NCBI Taxonomy" id="2906497"/>
    <lineage>
        <taxon>Bacteria</taxon>
        <taxon>Bacillati</taxon>
        <taxon>Actinomycetota</taxon>
        <taxon>Actinomycetes</taxon>
        <taxon>Micromonosporales</taxon>
        <taxon>Micromonosporaceae</taxon>
        <taxon>Paractinoplanes</taxon>
    </lineage>
</organism>
<dbReference type="PANTHER" id="PTHR34215:SF1">
    <property type="entry name" value="YLXR DOMAIN-CONTAINING PROTEIN"/>
    <property type="match status" value="1"/>
</dbReference>
<dbReference type="SUPFAM" id="SSF64376">
    <property type="entry name" value="YlxR-like"/>
    <property type="match status" value="1"/>
</dbReference>
<accession>A0ABT0YBC2</accession>
<feature type="domain" description="YlxR" evidence="1">
    <location>
        <begin position="11"/>
        <end position="80"/>
    </location>
</feature>
<dbReference type="Proteomes" id="UP001523216">
    <property type="component" value="Unassembled WGS sequence"/>
</dbReference>
<sequence>MVGSTRAVFWRTCVGCRKRAPASELIRFVAAGSGVDLRLQPDPGRRLPGRGAHLHPDPACFALAERRRAFGRALRLTGVADTGLLAEHIRAVIPHGTTDDVTMVATSRPSKVGRPR</sequence>
<dbReference type="RefSeq" id="WP_251803052.1">
    <property type="nucleotide sequence ID" value="NZ_JAMQOL010000058.1"/>
</dbReference>
<gene>
    <name evidence="2" type="ORF">LXN57_37955</name>
</gene>
<dbReference type="Pfam" id="PF04296">
    <property type="entry name" value="YlxR"/>
    <property type="match status" value="1"/>
</dbReference>
<dbReference type="PANTHER" id="PTHR34215">
    <property type="entry name" value="BLL0784 PROTEIN"/>
    <property type="match status" value="1"/>
</dbReference>
<reference evidence="2 3" key="1">
    <citation type="submission" date="2022-06" db="EMBL/GenBank/DDBJ databases">
        <title>Actinoplanes abujensis sp. nov., isolated from Nigerian arid soil.</title>
        <authorList>
            <person name="Ding P."/>
        </authorList>
    </citation>
    <scope>NUCLEOTIDE SEQUENCE [LARGE SCALE GENOMIC DNA]</scope>
    <source>
        <strain evidence="3">TRM88002</strain>
    </source>
</reference>
<dbReference type="EMBL" id="JAMQOL010000058">
    <property type="protein sequence ID" value="MCM4083349.1"/>
    <property type="molecule type" value="Genomic_DNA"/>
</dbReference>
<evidence type="ECO:0000259" key="1">
    <source>
        <dbReference type="Pfam" id="PF04296"/>
    </source>
</evidence>
<dbReference type="Gene3D" id="3.30.1230.10">
    <property type="entry name" value="YlxR-like"/>
    <property type="match status" value="1"/>
</dbReference>
<dbReference type="InterPro" id="IPR035931">
    <property type="entry name" value="YlxR-like_sf"/>
</dbReference>